<evidence type="ECO:0000313" key="6">
    <source>
        <dbReference type="EMBL" id="KAL1798009.1"/>
    </source>
</evidence>
<reference evidence="6 7" key="1">
    <citation type="submission" date="2024-09" db="EMBL/GenBank/DDBJ databases">
        <title>T2T genomes of carrot and Alternaria dauci and their utility for understanding host-pathogen interaction during carrot leaf blight disease.</title>
        <authorList>
            <person name="Liu W."/>
            <person name="Xu S."/>
            <person name="Ou C."/>
            <person name="Liu X."/>
            <person name="Zhuang F."/>
            <person name="Deng X.W."/>
        </authorList>
    </citation>
    <scope>NUCLEOTIDE SEQUENCE [LARGE SCALE GENOMIC DNA]</scope>
    <source>
        <strain evidence="6 7">A2016</strain>
    </source>
</reference>
<dbReference type="SUPFAM" id="SSF144083">
    <property type="entry name" value="Magnesium transport protein CorA, transmembrane region"/>
    <property type="match status" value="1"/>
</dbReference>
<evidence type="ECO:0000256" key="4">
    <source>
        <dbReference type="ARBA" id="ARBA00023136"/>
    </source>
</evidence>
<dbReference type="InterPro" id="IPR050829">
    <property type="entry name" value="CorA_MIT"/>
</dbReference>
<feature type="transmembrane region" description="Helical" evidence="5">
    <location>
        <begin position="463"/>
        <end position="482"/>
    </location>
</feature>
<dbReference type="PANTHER" id="PTHR47685">
    <property type="entry name" value="MAGNESIUM TRANSPORT PROTEIN CORA"/>
    <property type="match status" value="1"/>
</dbReference>
<name>A0ABR3UNV1_9PLEO</name>
<dbReference type="RefSeq" id="XP_069308593.1">
    <property type="nucleotide sequence ID" value="XM_069450839.1"/>
</dbReference>
<dbReference type="InterPro" id="IPR045863">
    <property type="entry name" value="CorA_TM1_TM2"/>
</dbReference>
<dbReference type="EMBL" id="JBHGVX010000003">
    <property type="protein sequence ID" value="KAL1798009.1"/>
    <property type="molecule type" value="Genomic_DNA"/>
</dbReference>
<keyword evidence="4 5" id="KW-0472">Membrane</keyword>
<dbReference type="Pfam" id="PF01544">
    <property type="entry name" value="CorA"/>
    <property type="match status" value="1"/>
</dbReference>
<keyword evidence="2 5" id="KW-0812">Transmembrane</keyword>
<comment type="caution">
    <text evidence="6">The sequence shown here is derived from an EMBL/GenBank/DDBJ whole genome shotgun (WGS) entry which is preliminary data.</text>
</comment>
<gene>
    <name evidence="6" type="ORF">ACET3X_004615</name>
</gene>
<accession>A0ABR3UNV1</accession>
<evidence type="ECO:0000256" key="1">
    <source>
        <dbReference type="ARBA" id="ARBA00004141"/>
    </source>
</evidence>
<keyword evidence="3 5" id="KW-1133">Transmembrane helix</keyword>
<evidence type="ECO:0000256" key="5">
    <source>
        <dbReference type="SAM" id="Phobius"/>
    </source>
</evidence>
<feature type="transmembrane region" description="Helical" evidence="5">
    <location>
        <begin position="420"/>
        <end position="442"/>
    </location>
</feature>
<dbReference type="GeneID" id="96084937"/>
<dbReference type="InterPro" id="IPR002523">
    <property type="entry name" value="MgTranspt_CorA/ZnTranspt_ZntB"/>
</dbReference>
<dbReference type="Proteomes" id="UP001578633">
    <property type="component" value="Chromosome 3"/>
</dbReference>
<organism evidence="6 7">
    <name type="scientific">Alternaria dauci</name>
    <dbReference type="NCBI Taxonomy" id="48095"/>
    <lineage>
        <taxon>Eukaryota</taxon>
        <taxon>Fungi</taxon>
        <taxon>Dikarya</taxon>
        <taxon>Ascomycota</taxon>
        <taxon>Pezizomycotina</taxon>
        <taxon>Dothideomycetes</taxon>
        <taxon>Pleosporomycetidae</taxon>
        <taxon>Pleosporales</taxon>
        <taxon>Pleosporineae</taxon>
        <taxon>Pleosporaceae</taxon>
        <taxon>Alternaria</taxon>
        <taxon>Alternaria sect. Porri</taxon>
    </lineage>
</organism>
<dbReference type="Gene3D" id="1.20.58.340">
    <property type="entry name" value="Magnesium transport protein CorA, transmembrane region"/>
    <property type="match status" value="1"/>
</dbReference>
<protein>
    <submittedName>
        <fullName evidence="6">Uncharacterized protein</fullName>
    </submittedName>
</protein>
<dbReference type="PANTHER" id="PTHR47685:SF1">
    <property type="entry name" value="MAGNESIUM TRANSPORT PROTEIN CORA"/>
    <property type="match status" value="1"/>
</dbReference>
<proteinExistence type="predicted"/>
<evidence type="ECO:0000313" key="7">
    <source>
        <dbReference type="Proteomes" id="UP001578633"/>
    </source>
</evidence>
<evidence type="ECO:0000256" key="2">
    <source>
        <dbReference type="ARBA" id="ARBA00022692"/>
    </source>
</evidence>
<comment type="subcellular location">
    <subcellularLocation>
        <location evidence="1">Membrane</location>
        <topology evidence="1">Multi-pass membrane protein</topology>
    </subcellularLocation>
</comment>
<sequence length="549" mass="61700">MQAGDNANVEVSWQNIAMSTEIPHVKEGIRWIHVPVNNLGWVNHCFAKCGYEMHSDITTMKMRPIASRQAKADQPTRLLWPEHAKHLDPSCTLGSYARNTSRGESSLAGASSSKKASSQSELRVPPLTVYLPYMSWMLYRQYETLAKALEKARSNREAVTRGPEAGSSKARIQPVPLASAPEFQASGRVDGMSSWPSPKTFHNVHNPTFPTYPSRTLDQFYYPALNDTSFRDKDQTISKWSGTPLEQDGRDKAASDSLMIMVDQFWCWIVDEKTIITSFPSGLYCQGPTYVVDPYWGITKSLTLDPQPLRNVGDMYSLLIKEVTGYMFSEVNRNSVDMVEIYRLVNGKKAASQTTNFQEFQQGYASGRSDDSILNDRRDMKLVLEVADIIEELKSLDLLNLKSNAASLAEAQAATTQGRAVMLFTIITVIFLPLSFFTSYFGQNVKEFTGDEKNPSSWHLWRIAMPITVVVVVAALLVALYITQPNSPLWLWKASAGTKAPATAEIGPTRTRQVKWWNRNPFTLLRHLGVRKRRTNNQDVQLNNTQPAV</sequence>
<evidence type="ECO:0000256" key="3">
    <source>
        <dbReference type="ARBA" id="ARBA00022989"/>
    </source>
</evidence>
<keyword evidence="7" id="KW-1185">Reference proteome</keyword>